<comment type="caution">
    <text evidence="1">The sequence shown here is derived from an EMBL/GenBank/DDBJ whole genome shotgun (WGS) entry which is preliminary data.</text>
</comment>
<gene>
    <name evidence="1" type="ORF">MLD38_012761</name>
</gene>
<reference evidence="2" key="1">
    <citation type="journal article" date="2023" name="Front. Plant Sci.">
        <title>Chromosomal-level genome assembly of Melastoma candidum provides insights into trichome evolution.</title>
        <authorList>
            <person name="Zhong Y."/>
            <person name="Wu W."/>
            <person name="Sun C."/>
            <person name="Zou P."/>
            <person name="Liu Y."/>
            <person name="Dai S."/>
            <person name="Zhou R."/>
        </authorList>
    </citation>
    <scope>NUCLEOTIDE SEQUENCE [LARGE SCALE GENOMIC DNA]</scope>
</reference>
<organism evidence="1 2">
    <name type="scientific">Melastoma candidum</name>
    <dbReference type="NCBI Taxonomy" id="119954"/>
    <lineage>
        <taxon>Eukaryota</taxon>
        <taxon>Viridiplantae</taxon>
        <taxon>Streptophyta</taxon>
        <taxon>Embryophyta</taxon>
        <taxon>Tracheophyta</taxon>
        <taxon>Spermatophyta</taxon>
        <taxon>Magnoliopsida</taxon>
        <taxon>eudicotyledons</taxon>
        <taxon>Gunneridae</taxon>
        <taxon>Pentapetalae</taxon>
        <taxon>rosids</taxon>
        <taxon>malvids</taxon>
        <taxon>Myrtales</taxon>
        <taxon>Melastomataceae</taxon>
        <taxon>Melastomatoideae</taxon>
        <taxon>Melastomateae</taxon>
        <taxon>Melastoma</taxon>
    </lineage>
</organism>
<dbReference type="EMBL" id="CM042883">
    <property type="protein sequence ID" value="KAI4374811.1"/>
    <property type="molecule type" value="Genomic_DNA"/>
</dbReference>
<keyword evidence="2" id="KW-1185">Reference proteome</keyword>
<dbReference type="Proteomes" id="UP001057402">
    <property type="component" value="Chromosome 4"/>
</dbReference>
<evidence type="ECO:0000313" key="2">
    <source>
        <dbReference type="Proteomes" id="UP001057402"/>
    </source>
</evidence>
<name>A0ACB9RAG7_9MYRT</name>
<proteinExistence type="predicted"/>
<protein>
    <submittedName>
        <fullName evidence="1">Uncharacterized protein</fullName>
    </submittedName>
</protein>
<accession>A0ACB9RAG7</accession>
<sequence>MRDALPDSVAASETDVNVGTEVSVDEVKVNLMTNNVASSFQVMDENMPTPPLKQDGSGKESESNTIGHNEDSILSSTADGSHITENDHCDMGSHTQENDNIVLDAQHAQSPIDKCKMVELMRVVA</sequence>
<evidence type="ECO:0000313" key="1">
    <source>
        <dbReference type="EMBL" id="KAI4374811.1"/>
    </source>
</evidence>